<proteinExistence type="predicted"/>
<evidence type="ECO:0000313" key="2">
    <source>
        <dbReference type="Proteomes" id="UP000219068"/>
    </source>
</evidence>
<protein>
    <submittedName>
        <fullName evidence="1">Uncharacterized protein</fullName>
    </submittedName>
</protein>
<name>A0A285RL01_9PROT</name>
<evidence type="ECO:0000313" key="1">
    <source>
        <dbReference type="EMBL" id="SOB93122.1"/>
    </source>
</evidence>
<reference evidence="1 2" key="1">
    <citation type="submission" date="2017-08" db="EMBL/GenBank/DDBJ databases">
        <authorList>
            <person name="de Groot N.N."/>
        </authorList>
    </citation>
    <scope>NUCLEOTIDE SEQUENCE [LARGE SCALE GENOMIC DNA]</scope>
    <source>
        <strain evidence="1 2">USBA 78</strain>
    </source>
</reference>
<dbReference type="AlphaFoldDB" id="A0A285RL01"/>
<sequence>MTGPERLLRFKQILLPVLGLAAGLFAGAMPVDAVAQNLSQVLYRFEDRPLVLGKYGAIADFQSRLFVAAASCKRGSTSAYGATDGIVGAKTRNAIMDLQPCLDPSVKAAIGAGNPGAITVGLWKLLMPAEQPFPDAITRANHLTFALEGTDYDAIQFNFCQSRNPRSGKRYLEGDPWCYTNDPNAYLTWGPRGATAGAGAEIQQIVFAAERANPGLLNAVFGPHTDAMHRLALGNNQSAFDILCAIWIDPKRRADFTARFAQYGALPEVQRAYRRVYDAANADGGKIARFFKIYAALKPVIGRDPTEIDLAYFIDMATHGMAPPGNVSDLSAKMVNFASRTRNVPSPGELRRQLAAWLPSQHKYNDRIARDAIFLIDDPEITLSDTHRRIWHQRSGLKASDFGLSDHRYVSDYPVAAPTGFEKIERFYTVLPEDKRACPANVRKSRRP</sequence>
<dbReference type="EMBL" id="OBMM01000001">
    <property type="protein sequence ID" value="SOB93122.1"/>
    <property type="molecule type" value="Genomic_DNA"/>
</dbReference>
<gene>
    <name evidence="1" type="ORF">SAMN05428964_101705</name>
</gene>
<accession>A0A285RL01</accession>
<organism evidence="1 2">
    <name type="scientific">Thalassospira xiamenensis</name>
    <dbReference type="NCBI Taxonomy" id="220697"/>
    <lineage>
        <taxon>Bacteria</taxon>
        <taxon>Pseudomonadati</taxon>
        <taxon>Pseudomonadota</taxon>
        <taxon>Alphaproteobacteria</taxon>
        <taxon>Rhodospirillales</taxon>
        <taxon>Thalassospiraceae</taxon>
        <taxon>Thalassospira</taxon>
    </lineage>
</organism>
<dbReference type="Proteomes" id="UP000219068">
    <property type="component" value="Unassembled WGS sequence"/>
</dbReference>